<proteinExistence type="predicted"/>
<evidence type="ECO:0000313" key="2">
    <source>
        <dbReference type="Proteomes" id="UP000095023"/>
    </source>
</evidence>
<evidence type="ECO:0000313" key="1">
    <source>
        <dbReference type="EMBL" id="ODV91975.1"/>
    </source>
</evidence>
<protein>
    <submittedName>
        <fullName evidence="1">Uncharacterized protein</fullName>
    </submittedName>
</protein>
<accession>A0A1E4TJP0</accession>
<organism evidence="1 2">
    <name type="scientific">Tortispora caseinolytica NRRL Y-17796</name>
    <dbReference type="NCBI Taxonomy" id="767744"/>
    <lineage>
        <taxon>Eukaryota</taxon>
        <taxon>Fungi</taxon>
        <taxon>Dikarya</taxon>
        <taxon>Ascomycota</taxon>
        <taxon>Saccharomycotina</taxon>
        <taxon>Trigonopsidomycetes</taxon>
        <taxon>Trigonopsidales</taxon>
        <taxon>Trigonopsidaceae</taxon>
        <taxon>Tortispora</taxon>
    </lineage>
</organism>
<sequence>MLLQYKGLYRLLKDHPKSRRQRRVLLESYLCDIEENMTVNPELLLASKEVAKWYTDPALNLLLRPEEALLGDLIKLFLVGKLAKRPEWKYENKSNFLVVTDSHLENVIKSLIDDRLKYQCNELNMLNKRPGIIDLHLLYKTVHNLPECKTLRYRSFVKITRNVIQKHYPNSGRLASDAYILPLESKT</sequence>
<dbReference type="AlphaFoldDB" id="A0A1E4TJP0"/>
<reference evidence="2" key="1">
    <citation type="submission" date="2016-02" db="EMBL/GenBank/DDBJ databases">
        <title>Comparative genomics of biotechnologically important yeasts.</title>
        <authorList>
            <consortium name="DOE Joint Genome Institute"/>
            <person name="Riley R."/>
            <person name="Haridas S."/>
            <person name="Wolfe K.H."/>
            <person name="Lopes M.R."/>
            <person name="Hittinger C.T."/>
            <person name="Goker M."/>
            <person name="Salamov A."/>
            <person name="Wisecaver J."/>
            <person name="Long T.M."/>
            <person name="Aerts A.L."/>
            <person name="Barry K."/>
            <person name="Choi C."/>
            <person name="Clum A."/>
            <person name="Coughlan A.Y."/>
            <person name="Deshpande S."/>
            <person name="Douglass A.P."/>
            <person name="Hanson S.J."/>
            <person name="Klenk H.-P."/>
            <person name="Labutti K."/>
            <person name="Lapidus A."/>
            <person name="Lindquist E."/>
            <person name="Lipzen A."/>
            <person name="Meier-Kolthoff J.P."/>
            <person name="Ohm R.A."/>
            <person name="Otillar R.P."/>
            <person name="Pangilinan J."/>
            <person name="Peng Y."/>
            <person name="Rokas A."/>
            <person name="Rosa C.A."/>
            <person name="Scheuner C."/>
            <person name="Sibirny A.A."/>
            <person name="Slot J.C."/>
            <person name="Stielow J.B."/>
            <person name="Sun H."/>
            <person name="Kurtzman C.P."/>
            <person name="Blackwell M."/>
            <person name="Jeffries T.W."/>
            <person name="Grigoriev I.V."/>
        </authorList>
    </citation>
    <scope>NUCLEOTIDE SEQUENCE [LARGE SCALE GENOMIC DNA]</scope>
    <source>
        <strain evidence="2">NRRL Y-17796</strain>
    </source>
</reference>
<keyword evidence="2" id="KW-1185">Reference proteome</keyword>
<name>A0A1E4TJP0_9ASCO</name>
<dbReference type="EMBL" id="KV453841">
    <property type="protein sequence ID" value="ODV91975.1"/>
    <property type="molecule type" value="Genomic_DNA"/>
</dbReference>
<dbReference type="Proteomes" id="UP000095023">
    <property type="component" value="Unassembled WGS sequence"/>
</dbReference>
<gene>
    <name evidence="1" type="ORF">CANCADRAFT_80663</name>
</gene>